<reference evidence="4" key="2">
    <citation type="submission" date="2025-08" db="UniProtKB">
        <authorList>
            <consortium name="RefSeq"/>
        </authorList>
    </citation>
    <scope>IDENTIFICATION</scope>
</reference>
<proteinExistence type="predicted"/>
<dbReference type="SUPFAM" id="SSF57889">
    <property type="entry name" value="Cysteine-rich domain"/>
    <property type="match status" value="2"/>
</dbReference>
<dbReference type="PANTHER" id="PTHR46477">
    <property type="entry name" value="CYSTEINE/HISTIDINE-RICH C1 DOMAIN FAMILY PROTEIN"/>
    <property type="match status" value="1"/>
</dbReference>
<sequence>MPTLLKIHVIDGHPQHELVWKKSQVPFICDGCKEFGFGVCYQCPHKKCNYILHEQCAIRRPSPPFQQFFPKCNFQFHKENPLGSTTRVCDICALDIQGFLYQCTREDHDLHPHCASLPPVFSLPDSNTEIYLRKEIKSRCLKCQSKKRSGLSYVSSDGKLCYHVACLKEACLENWKKGYFQLDVISDDENKCLALQNLAPKHVVLRSKDQSSKARKGIKWVIIFLKLLVSAIFGEPLTLLSTLFQFYEN</sequence>
<dbReference type="PaxDb" id="3635-A0A1U8MX08"/>
<gene>
    <name evidence="4" type="primary">LOC107942253</name>
</gene>
<organism evidence="3 4">
    <name type="scientific">Gossypium hirsutum</name>
    <name type="common">Upland cotton</name>
    <name type="synonym">Gossypium mexicanum</name>
    <dbReference type="NCBI Taxonomy" id="3635"/>
    <lineage>
        <taxon>Eukaryota</taxon>
        <taxon>Viridiplantae</taxon>
        <taxon>Streptophyta</taxon>
        <taxon>Embryophyta</taxon>
        <taxon>Tracheophyta</taxon>
        <taxon>Spermatophyta</taxon>
        <taxon>Magnoliopsida</taxon>
        <taxon>eudicotyledons</taxon>
        <taxon>Gunneridae</taxon>
        <taxon>Pentapetalae</taxon>
        <taxon>rosids</taxon>
        <taxon>malvids</taxon>
        <taxon>Malvales</taxon>
        <taxon>Malvaceae</taxon>
        <taxon>Malvoideae</taxon>
        <taxon>Gossypium</taxon>
    </lineage>
</organism>
<evidence type="ECO:0000259" key="2">
    <source>
        <dbReference type="Pfam" id="PF03107"/>
    </source>
</evidence>
<dbReference type="STRING" id="3635.A0A1U8MX08"/>
<name>A0A1U8MX08_GOSHI</name>
<evidence type="ECO:0000313" key="3">
    <source>
        <dbReference type="Proteomes" id="UP000818029"/>
    </source>
</evidence>
<dbReference type="AlphaFoldDB" id="A0A1U8MX08"/>
<dbReference type="GeneID" id="107942253"/>
<dbReference type="InterPro" id="IPR046349">
    <property type="entry name" value="C1-like_sf"/>
</dbReference>
<dbReference type="RefSeq" id="XP_016731367.2">
    <property type="nucleotide sequence ID" value="XM_016875878.2"/>
</dbReference>
<dbReference type="Proteomes" id="UP000818029">
    <property type="component" value="Chromosome A10"/>
</dbReference>
<dbReference type="Pfam" id="PF03107">
    <property type="entry name" value="C1_2"/>
    <property type="match status" value="1"/>
</dbReference>
<reference evidence="3" key="1">
    <citation type="journal article" date="2020" name="Nat. Genet.">
        <title>Genomic diversifications of five Gossypium allopolyploid species and their impact on cotton improvement.</title>
        <authorList>
            <person name="Chen Z.J."/>
            <person name="Sreedasyam A."/>
            <person name="Ando A."/>
            <person name="Song Q."/>
            <person name="De Santiago L.M."/>
            <person name="Hulse-Kemp A.M."/>
            <person name="Ding M."/>
            <person name="Ye W."/>
            <person name="Kirkbride R.C."/>
            <person name="Jenkins J."/>
            <person name="Plott C."/>
            <person name="Lovell J."/>
            <person name="Lin Y.M."/>
            <person name="Vaughn R."/>
            <person name="Liu B."/>
            <person name="Simpson S."/>
            <person name="Scheffler B.E."/>
            <person name="Wen L."/>
            <person name="Saski C.A."/>
            <person name="Grover C.E."/>
            <person name="Hu G."/>
            <person name="Conover J.L."/>
            <person name="Carlson J.W."/>
            <person name="Shu S."/>
            <person name="Boston L.B."/>
            <person name="Williams M."/>
            <person name="Peterson D.G."/>
            <person name="McGee K."/>
            <person name="Jones D.C."/>
            <person name="Wendel J.F."/>
            <person name="Stelly D.M."/>
            <person name="Grimwood J."/>
            <person name="Schmutz J."/>
        </authorList>
    </citation>
    <scope>NUCLEOTIDE SEQUENCE [LARGE SCALE GENOMIC DNA]</scope>
    <source>
        <strain evidence="3">cv. TM-1</strain>
    </source>
</reference>
<accession>A0A1U8MX08</accession>
<protein>
    <recommendedName>
        <fullName evidence="2">DC1 domain-containing protein</fullName>
    </recommendedName>
</protein>
<keyword evidence="1" id="KW-0677">Repeat</keyword>
<dbReference type="InterPro" id="IPR004146">
    <property type="entry name" value="DC1"/>
</dbReference>
<keyword evidence="3" id="KW-1185">Reference proteome</keyword>
<dbReference type="PANTHER" id="PTHR46477:SF14">
    <property type="entry name" value="C1 DOMAIN FAMILY PROTEIN, PUTATIVE-RELATED"/>
    <property type="match status" value="1"/>
</dbReference>
<dbReference type="KEGG" id="ghi:107942253"/>
<feature type="domain" description="DC1" evidence="2">
    <location>
        <begin position="13"/>
        <end position="57"/>
    </location>
</feature>
<evidence type="ECO:0000313" key="4">
    <source>
        <dbReference type="RefSeq" id="XP_016731367.2"/>
    </source>
</evidence>
<evidence type="ECO:0000256" key="1">
    <source>
        <dbReference type="ARBA" id="ARBA00022737"/>
    </source>
</evidence>